<dbReference type="InterPro" id="IPR006171">
    <property type="entry name" value="TOPRIM_dom"/>
</dbReference>
<dbReference type="EMBL" id="QFGA01000001">
    <property type="protein sequence ID" value="TEB07199.1"/>
    <property type="molecule type" value="Genomic_DNA"/>
</dbReference>
<keyword evidence="6 12" id="KW-0479">Metal-binding</keyword>
<evidence type="ECO:0000256" key="11">
    <source>
        <dbReference type="ARBA" id="ARBA00023163"/>
    </source>
</evidence>
<comment type="subunit">
    <text evidence="12">Monomer. Interacts with DnaB.</text>
</comment>
<keyword evidence="9" id="KW-0460">Magnesium</keyword>
<evidence type="ECO:0000256" key="10">
    <source>
        <dbReference type="ARBA" id="ARBA00023125"/>
    </source>
</evidence>
<feature type="domain" description="Toprim" evidence="15">
    <location>
        <begin position="258"/>
        <end position="339"/>
    </location>
</feature>
<dbReference type="InterPro" id="IPR034151">
    <property type="entry name" value="TOPRIM_DnaG_bac"/>
</dbReference>
<dbReference type="PANTHER" id="PTHR30313">
    <property type="entry name" value="DNA PRIMASE"/>
    <property type="match status" value="1"/>
</dbReference>
<evidence type="ECO:0000256" key="9">
    <source>
        <dbReference type="ARBA" id="ARBA00022842"/>
    </source>
</evidence>
<dbReference type="GO" id="GO:0003899">
    <property type="term" value="F:DNA-directed RNA polymerase activity"/>
    <property type="evidence" value="ECO:0007669"/>
    <property type="project" value="UniProtKB-UniRule"/>
</dbReference>
<dbReference type="InterPro" id="IPR050219">
    <property type="entry name" value="DnaG_primase"/>
</dbReference>
<dbReference type="InterPro" id="IPR036977">
    <property type="entry name" value="DNA_primase_Znf_CHC2"/>
</dbReference>
<name>A0A4Y7REJ1_9FIRM</name>
<keyword evidence="17" id="KW-1185">Reference proteome</keyword>
<dbReference type="SMART" id="SM00493">
    <property type="entry name" value="TOPRIM"/>
    <property type="match status" value="1"/>
</dbReference>
<dbReference type="SUPFAM" id="SSF57783">
    <property type="entry name" value="Zinc beta-ribbon"/>
    <property type="match status" value="1"/>
</dbReference>
<dbReference type="Pfam" id="PF13155">
    <property type="entry name" value="Toprim_2"/>
    <property type="match status" value="1"/>
</dbReference>
<evidence type="ECO:0000256" key="7">
    <source>
        <dbReference type="ARBA" id="ARBA00022771"/>
    </source>
</evidence>
<accession>A0A4Y7REJ1</accession>
<reference evidence="16 17" key="1">
    <citation type="journal article" date="2018" name="Environ. Microbiol.">
        <title>Novel energy conservation strategies and behaviour of Pelotomaculum schinkii driving syntrophic propionate catabolism.</title>
        <authorList>
            <person name="Hidalgo-Ahumada C.A.P."/>
            <person name="Nobu M.K."/>
            <person name="Narihiro T."/>
            <person name="Tamaki H."/>
            <person name="Liu W.T."/>
            <person name="Kamagata Y."/>
            <person name="Stams A.J.M."/>
            <person name="Imachi H."/>
            <person name="Sousa D.Z."/>
        </authorList>
    </citation>
    <scope>NUCLEOTIDE SEQUENCE [LARGE SCALE GENOMIC DNA]</scope>
    <source>
        <strain evidence="16 17">HH</strain>
    </source>
</reference>
<comment type="domain">
    <text evidence="12">Contains an N-terminal zinc-binding domain, a central core domain that contains the primase activity, and a C-terminal DnaB-binding domain.</text>
</comment>
<dbReference type="Gene3D" id="1.10.860.10">
    <property type="entry name" value="DNAb Helicase, Chain A"/>
    <property type="match status" value="1"/>
</dbReference>
<gene>
    <name evidence="12 16" type="primary">dnaG</name>
    <name evidence="16" type="ORF">Psch_00746</name>
</gene>
<organism evidence="16 17">
    <name type="scientific">Pelotomaculum schinkii</name>
    <dbReference type="NCBI Taxonomy" id="78350"/>
    <lineage>
        <taxon>Bacteria</taxon>
        <taxon>Bacillati</taxon>
        <taxon>Bacillota</taxon>
        <taxon>Clostridia</taxon>
        <taxon>Eubacteriales</taxon>
        <taxon>Desulfotomaculaceae</taxon>
        <taxon>Pelotomaculum</taxon>
    </lineage>
</organism>
<keyword evidence="1 12" id="KW-0240">DNA-directed RNA polymerase</keyword>
<evidence type="ECO:0000259" key="15">
    <source>
        <dbReference type="PROSITE" id="PS50880"/>
    </source>
</evidence>
<dbReference type="PROSITE" id="PS50880">
    <property type="entry name" value="TOPRIM"/>
    <property type="match status" value="1"/>
</dbReference>
<evidence type="ECO:0000256" key="2">
    <source>
        <dbReference type="ARBA" id="ARBA00022515"/>
    </source>
</evidence>
<dbReference type="CDD" id="cd03364">
    <property type="entry name" value="TOPRIM_DnaG_primases"/>
    <property type="match status" value="1"/>
</dbReference>
<sequence length="628" mass="70653">MGLIPEDIVEAVRQRSDIVEVVSRYVQLKKKGKNHTGSCPFHNERTPSFTVTPEKQIFYCFGCGAGGDVFKFLMLKENLSFHEAVTVLAQQVGVAIPAGESPAQQQKERRLSLFREANKLARDYFRQTLKTHGAAANARKYLARREVTPELQEEFQLGFALSEWNSLLGFLERKGLTPEQAVEAGLAVKNEAGRYYDRFRNRLIFPIWDATGQVAGFGGRVLDDSLPKYLNTPETLFFSKGRLLYGLHLARTAIREKGCVVVMEGYMDVVTAHQHGIKNAVASLGTALTHEHGRLLTHYSRDVVIAYDADAAGEAATARSLDLLEELGCQVRVLRLPDGKDPDEFLKKHSIQTWETLVNGAPLLFQYKLEQAAGARPLKTPADKLEVLRQVFPSLAGFSSEIEREEGLKQAARTLNLSWETVYGEFKRLKLISGKKWTNPDNLAKNMHTIVSKVDTSDARSKAEAVLLRLALEDPSLARTVHEKMGGEHFQDPRYRKIFKYCLEIAGKPQYQPAEIAQYLDDDEQALLGMLLTQEIPGDDPVEILHSHIKSVVRCRRQERREKILKEIGEAEKLGSHYHLLRELMILQGIDEAEKVGDQARSRKLQEDYQKLIVSNTGKCPKEGSDGM</sequence>
<dbReference type="InterPro" id="IPR019475">
    <property type="entry name" value="DNA_primase_DnaB-bd"/>
</dbReference>
<comment type="catalytic activity">
    <reaction evidence="12">
        <text>ssDNA + n NTP = ssDNA/pppN(pN)n-1 hybrid + (n-1) diphosphate.</text>
        <dbReference type="EC" id="2.7.7.101"/>
    </reaction>
</comment>
<evidence type="ECO:0000256" key="6">
    <source>
        <dbReference type="ARBA" id="ARBA00022723"/>
    </source>
</evidence>
<evidence type="ECO:0000313" key="16">
    <source>
        <dbReference type="EMBL" id="TEB07199.1"/>
    </source>
</evidence>
<dbReference type="RefSeq" id="WP_190239160.1">
    <property type="nucleotide sequence ID" value="NZ_QFGA01000001.1"/>
</dbReference>
<comment type="caution">
    <text evidence="16">The sequence shown here is derived from an EMBL/GenBank/DDBJ whole genome shotgun (WGS) entry which is preliminary data.</text>
</comment>
<keyword evidence="5 12" id="KW-0235">DNA replication</keyword>
<dbReference type="InterPro" id="IPR037068">
    <property type="entry name" value="DNA_primase_core_N_sf"/>
</dbReference>
<dbReference type="InterPro" id="IPR016136">
    <property type="entry name" value="DNA_helicase_N/primase_C"/>
</dbReference>
<evidence type="ECO:0000256" key="12">
    <source>
        <dbReference type="HAMAP-Rule" id="MF_00974"/>
    </source>
</evidence>
<dbReference type="InterPro" id="IPR006295">
    <property type="entry name" value="DNA_primase_DnaG"/>
</dbReference>
<dbReference type="Gene3D" id="3.90.580.10">
    <property type="entry name" value="Zinc finger, CHC2-type domain"/>
    <property type="match status" value="1"/>
</dbReference>
<dbReference type="Pfam" id="PF10410">
    <property type="entry name" value="DnaB_bind"/>
    <property type="match status" value="1"/>
</dbReference>
<dbReference type="AlphaFoldDB" id="A0A4Y7REJ1"/>
<dbReference type="InterPro" id="IPR030846">
    <property type="entry name" value="DnaG_bac"/>
</dbReference>
<evidence type="ECO:0000256" key="8">
    <source>
        <dbReference type="ARBA" id="ARBA00022833"/>
    </source>
</evidence>
<dbReference type="FunFam" id="3.90.580.10:FF:000001">
    <property type="entry name" value="DNA primase"/>
    <property type="match status" value="1"/>
</dbReference>
<evidence type="ECO:0000256" key="14">
    <source>
        <dbReference type="PIRSR" id="PIRSR002811-1"/>
    </source>
</evidence>
<keyword evidence="4 12" id="KW-0548">Nucleotidyltransferase</keyword>
<dbReference type="SMART" id="SM00400">
    <property type="entry name" value="ZnF_CHCC"/>
    <property type="match status" value="1"/>
</dbReference>
<keyword evidence="10 12" id="KW-0238">DNA-binding</keyword>
<keyword evidence="2 12" id="KW-0639">Primosome</keyword>
<keyword evidence="7 12" id="KW-0863">Zinc-finger</keyword>
<evidence type="ECO:0000256" key="4">
    <source>
        <dbReference type="ARBA" id="ARBA00022695"/>
    </source>
</evidence>
<dbReference type="GO" id="GO:0003677">
    <property type="term" value="F:DNA binding"/>
    <property type="evidence" value="ECO:0007669"/>
    <property type="project" value="UniProtKB-KW"/>
</dbReference>
<dbReference type="InterPro" id="IPR002694">
    <property type="entry name" value="Znf_CHC2"/>
</dbReference>
<dbReference type="Gene3D" id="3.40.1360.10">
    <property type="match status" value="1"/>
</dbReference>
<dbReference type="Pfam" id="PF01807">
    <property type="entry name" value="Zn_ribbon_DnaG"/>
    <property type="match status" value="1"/>
</dbReference>
<dbReference type="FunFam" id="3.40.1360.10:FF:000002">
    <property type="entry name" value="DNA primase"/>
    <property type="match status" value="1"/>
</dbReference>
<dbReference type="PIRSF" id="PIRSF002811">
    <property type="entry name" value="DnaG"/>
    <property type="match status" value="1"/>
</dbReference>
<comment type="cofactor">
    <cofactor evidence="12 13 14">
        <name>Zn(2+)</name>
        <dbReference type="ChEBI" id="CHEBI:29105"/>
    </cofactor>
    <text evidence="12 13 14">Binds 1 zinc ion per monomer.</text>
</comment>
<dbReference type="Gene3D" id="3.90.980.10">
    <property type="entry name" value="DNA primase, catalytic core, N-terminal domain"/>
    <property type="match status" value="1"/>
</dbReference>
<evidence type="ECO:0000256" key="3">
    <source>
        <dbReference type="ARBA" id="ARBA00022679"/>
    </source>
</evidence>
<keyword evidence="11 12" id="KW-0804">Transcription</keyword>
<protein>
    <recommendedName>
        <fullName evidence="12 13">DNA primase</fullName>
        <ecNumber evidence="12">2.7.7.101</ecNumber>
    </recommendedName>
</protein>
<feature type="zinc finger region" description="CHC2-type" evidence="12 14">
    <location>
        <begin position="39"/>
        <end position="63"/>
    </location>
</feature>
<evidence type="ECO:0000256" key="13">
    <source>
        <dbReference type="PIRNR" id="PIRNR002811"/>
    </source>
</evidence>
<comment type="similarity">
    <text evidence="12 13">Belongs to the DnaG primase family.</text>
</comment>
<dbReference type="EC" id="2.7.7.101" evidence="12"/>
<dbReference type="GO" id="GO:0005737">
    <property type="term" value="C:cytoplasm"/>
    <property type="evidence" value="ECO:0007669"/>
    <property type="project" value="TreeGrafter"/>
</dbReference>
<dbReference type="FunFam" id="3.90.980.10:FF:000001">
    <property type="entry name" value="DNA primase"/>
    <property type="match status" value="1"/>
</dbReference>
<dbReference type="PANTHER" id="PTHR30313:SF2">
    <property type="entry name" value="DNA PRIMASE"/>
    <property type="match status" value="1"/>
</dbReference>
<evidence type="ECO:0000313" key="17">
    <source>
        <dbReference type="Proteomes" id="UP000298324"/>
    </source>
</evidence>
<evidence type="ECO:0000256" key="5">
    <source>
        <dbReference type="ARBA" id="ARBA00022705"/>
    </source>
</evidence>
<evidence type="ECO:0000256" key="1">
    <source>
        <dbReference type="ARBA" id="ARBA00022478"/>
    </source>
</evidence>
<dbReference type="GO" id="GO:1990077">
    <property type="term" value="C:primosome complex"/>
    <property type="evidence" value="ECO:0007669"/>
    <property type="project" value="UniProtKB-KW"/>
</dbReference>
<dbReference type="HAMAP" id="MF_00974">
    <property type="entry name" value="DNA_primase_DnaG"/>
    <property type="match status" value="1"/>
</dbReference>
<proteinExistence type="inferred from homology"/>
<dbReference type="GO" id="GO:0006269">
    <property type="term" value="P:DNA replication, synthesis of primer"/>
    <property type="evidence" value="ECO:0007669"/>
    <property type="project" value="UniProtKB-UniRule"/>
</dbReference>
<dbReference type="Proteomes" id="UP000298324">
    <property type="component" value="Unassembled WGS sequence"/>
</dbReference>
<dbReference type="GO" id="GO:0000428">
    <property type="term" value="C:DNA-directed RNA polymerase complex"/>
    <property type="evidence" value="ECO:0007669"/>
    <property type="project" value="UniProtKB-KW"/>
</dbReference>
<keyword evidence="8 12" id="KW-0862">Zinc</keyword>
<dbReference type="GO" id="GO:0008270">
    <property type="term" value="F:zinc ion binding"/>
    <property type="evidence" value="ECO:0007669"/>
    <property type="project" value="UniProtKB-UniRule"/>
</dbReference>
<comment type="function">
    <text evidence="12 13">RNA polymerase that catalyzes the synthesis of short RNA molecules used as primers for DNA polymerase during DNA replication.</text>
</comment>
<dbReference type="NCBIfam" id="TIGR01391">
    <property type="entry name" value="dnaG"/>
    <property type="match status" value="1"/>
</dbReference>
<keyword evidence="3 12" id="KW-0808">Transferase</keyword>
<dbReference type="SUPFAM" id="SSF56731">
    <property type="entry name" value="DNA primase core"/>
    <property type="match status" value="1"/>
</dbReference>
<dbReference type="InterPro" id="IPR013264">
    <property type="entry name" value="DNAG_N"/>
</dbReference>
<dbReference type="Pfam" id="PF08275">
    <property type="entry name" value="DNAG_N"/>
    <property type="match status" value="1"/>
</dbReference>